<gene>
    <name evidence="9" type="ORF">WN71_007705</name>
</gene>
<protein>
    <submittedName>
        <fullName evidence="9">Oxidoreductase</fullName>
    </submittedName>
</protein>
<comment type="cofactor">
    <cofactor evidence="1">
        <name>FAD</name>
        <dbReference type="ChEBI" id="CHEBI:57692"/>
    </cofactor>
</comment>
<comment type="similarity">
    <text evidence="2">Belongs to the GMC oxidoreductase family.</text>
</comment>
<evidence type="ECO:0000256" key="1">
    <source>
        <dbReference type="ARBA" id="ARBA00001974"/>
    </source>
</evidence>
<evidence type="ECO:0000259" key="8">
    <source>
        <dbReference type="Pfam" id="PF05199"/>
    </source>
</evidence>
<dbReference type="Pfam" id="PF05199">
    <property type="entry name" value="GMC_oxred_C"/>
    <property type="match status" value="1"/>
</dbReference>
<dbReference type="Pfam" id="PF13450">
    <property type="entry name" value="NAD_binding_8"/>
    <property type="match status" value="1"/>
</dbReference>
<keyword evidence="3" id="KW-0285">Flavoprotein</keyword>
<evidence type="ECO:0000256" key="5">
    <source>
        <dbReference type="ARBA" id="ARBA00023002"/>
    </source>
</evidence>
<accession>A0A1J4P4T1</accession>
<dbReference type="PANTHER" id="PTHR42784:SF1">
    <property type="entry name" value="PYRANOSE 2-OXIDASE"/>
    <property type="match status" value="1"/>
</dbReference>
<dbReference type="InterPro" id="IPR036188">
    <property type="entry name" value="FAD/NAD-bd_sf"/>
</dbReference>
<dbReference type="InterPro" id="IPR051473">
    <property type="entry name" value="P2Ox-like"/>
</dbReference>
<reference evidence="9" key="1">
    <citation type="submission" date="2016-10" db="EMBL/GenBank/DDBJ databases">
        <title>Genome sequence of Streptomyces mangrovisoli MUSC 149.</title>
        <authorList>
            <person name="Lee L.-H."/>
            <person name="Ser H.-L."/>
        </authorList>
    </citation>
    <scope>NUCLEOTIDE SEQUENCE [LARGE SCALE GENOMIC DNA]</scope>
    <source>
        <strain evidence="9">MUSC 149</strain>
    </source>
</reference>
<dbReference type="AlphaFoldDB" id="A0A1J4P4T1"/>
<dbReference type="RefSeq" id="WP_046584425.1">
    <property type="nucleotide sequence ID" value="NZ_LAVA02000016.1"/>
</dbReference>
<dbReference type="InterPro" id="IPR000172">
    <property type="entry name" value="GMC_OxRdtase_N"/>
</dbReference>
<dbReference type="SUPFAM" id="SSF54373">
    <property type="entry name" value="FAD-linked reductases, C-terminal domain"/>
    <property type="match status" value="1"/>
</dbReference>
<dbReference type="GO" id="GO:0016614">
    <property type="term" value="F:oxidoreductase activity, acting on CH-OH group of donors"/>
    <property type="evidence" value="ECO:0007669"/>
    <property type="project" value="InterPro"/>
</dbReference>
<feature type="domain" description="Glucose-methanol-choline oxidoreductase N-terminal" evidence="7">
    <location>
        <begin position="230"/>
        <end position="294"/>
    </location>
</feature>
<evidence type="ECO:0000256" key="6">
    <source>
        <dbReference type="SAM" id="MobiDB-lite"/>
    </source>
</evidence>
<dbReference type="STRING" id="1428628.WN71_007705"/>
<evidence type="ECO:0000259" key="7">
    <source>
        <dbReference type="Pfam" id="PF00732"/>
    </source>
</evidence>
<dbReference type="Proteomes" id="UP000034196">
    <property type="component" value="Unassembled WGS sequence"/>
</dbReference>
<dbReference type="EMBL" id="LAVA02000016">
    <property type="protein sequence ID" value="OIJ68470.1"/>
    <property type="molecule type" value="Genomic_DNA"/>
</dbReference>
<dbReference type="PANTHER" id="PTHR42784">
    <property type="entry name" value="PYRANOSE 2-OXIDASE"/>
    <property type="match status" value="1"/>
</dbReference>
<keyword evidence="4" id="KW-0274">FAD</keyword>
<dbReference type="GO" id="GO:0050660">
    <property type="term" value="F:flavin adenine dinucleotide binding"/>
    <property type="evidence" value="ECO:0007669"/>
    <property type="project" value="InterPro"/>
</dbReference>
<sequence>MGSLDKRFDALVIGSGAAGSIAVKELTERGMEVLLLEAGRDISEADFVPPKPTPPKAMSIGLGGRLRSGLRGQYVQARRAMFKDQTSPFLVNDFKHPYASDSEFLWIRGRQLGGRLHAYGRVLLRSSDHEFKAASRDGHGEDWPISYADLAPYYDRIEEFLGLYGTSEGLDNLPDGKYRGPSVFTKAEEEFKATVERRWSERHVVPWRYAAPNLHRVPLGIVAARATGRLTTRTDAIVQKITVNPKTGLADGVIFIDQNTKAQHRVYADVVVSCASAIESVRLLLNSGSTAHPDGLANSSGLLGHYFMDQTPSLLFGSDPNHPGAESPEDPAPPDPYYPPVGGVYIPHFDNVDKTTTSDFARGWSVQGTVGRMPVPEGAGGVVGLMGFGEMLPYYDNRISVHPRRTDAWGIPIPRIHLSLTDNERALMRAQVRGLREMAEASGYQVNFAASTLGLDSKKIWPDADPFSRAIFRIGIKRSLAMGAAIHECGGARMGNDPAKSVLNEYNATWDIPNLYVTDASAYVSNGGVGPTLTIMALTARACEHIARQHADGSLHQRSADR</sequence>
<keyword evidence="5" id="KW-0560">Oxidoreductase</keyword>
<evidence type="ECO:0000313" key="9">
    <source>
        <dbReference type="EMBL" id="OIJ68470.1"/>
    </source>
</evidence>
<proteinExistence type="inferred from homology"/>
<keyword evidence="10" id="KW-1185">Reference proteome</keyword>
<evidence type="ECO:0000313" key="10">
    <source>
        <dbReference type="Proteomes" id="UP000034196"/>
    </source>
</evidence>
<feature type="domain" description="Glucose-methanol-choline oxidoreductase C-terminal" evidence="8">
    <location>
        <begin position="395"/>
        <end position="538"/>
    </location>
</feature>
<organism evidence="9 10">
    <name type="scientific">Streptomyces mangrovisoli</name>
    <dbReference type="NCBI Taxonomy" id="1428628"/>
    <lineage>
        <taxon>Bacteria</taxon>
        <taxon>Bacillati</taxon>
        <taxon>Actinomycetota</taxon>
        <taxon>Actinomycetes</taxon>
        <taxon>Kitasatosporales</taxon>
        <taxon>Streptomycetaceae</taxon>
        <taxon>Streptomyces</taxon>
    </lineage>
</organism>
<evidence type="ECO:0000256" key="4">
    <source>
        <dbReference type="ARBA" id="ARBA00022827"/>
    </source>
</evidence>
<dbReference type="InterPro" id="IPR007867">
    <property type="entry name" value="GMC_OxRtase_C"/>
</dbReference>
<evidence type="ECO:0000256" key="3">
    <source>
        <dbReference type="ARBA" id="ARBA00022630"/>
    </source>
</evidence>
<comment type="caution">
    <text evidence="9">The sequence shown here is derived from an EMBL/GenBank/DDBJ whole genome shotgun (WGS) entry which is preliminary data.</text>
</comment>
<name>A0A1J4P4T1_9ACTN</name>
<evidence type="ECO:0000256" key="2">
    <source>
        <dbReference type="ARBA" id="ARBA00010790"/>
    </source>
</evidence>
<feature type="region of interest" description="Disordered" evidence="6">
    <location>
        <begin position="317"/>
        <end position="336"/>
    </location>
</feature>
<dbReference type="Pfam" id="PF00732">
    <property type="entry name" value="GMC_oxred_N"/>
    <property type="match status" value="1"/>
</dbReference>
<dbReference type="OrthoDB" id="9798604at2"/>
<dbReference type="Gene3D" id="3.50.50.60">
    <property type="entry name" value="FAD/NAD(P)-binding domain"/>
    <property type="match status" value="2"/>
</dbReference>
<dbReference type="SUPFAM" id="SSF51905">
    <property type="entry name" value="FAD/NAD(P)-binding domain"/>
    <property type="match status" value="1"/>
</dbReference>